<protein>
    <submittedName>
        <fullName evidence="3">Uncharacterized protein</fullName>
    </submittedName>
</protein>
<feature type="coiled-coil region" evidence="1">
    <location>
        <begin position="113"/>
        <end position="171"/>
    </location>
</feature>
<dbReference type="AlphaFoldDB" id="A0A8H7XUT3"/>
<feature type="compositionally biased region" description="Basic residues" evidence="2">
    <location>
        <begin position="1"/>
        <end position="12"/>
    </location>
</feature>
<sequence>MPKTRNVKMSKATKRDDSLQSRVLHPYPPVTIQPRRKMISRAVAAAQFKLAEEAGPYYLQAWKLGEKNAFLDRFYAVWFTLWPEIPKDKDDLEAVADRRRTTRRREPATIHWNDFCKETLRRHEEEMNAEKEKAKQQEEVKERQVQAQSYLAAQRKKVSQLQKDAEMLKHAQLLAEFATESQQRMIVRLQLPNIKPAFRHCSGKLIPSPLRNLYTSDTTASDPASDETDGAALQDAPSDCAPLQI</sequence>
<feature type="region of interest" description="Disordered" evidence="2">
    <location>
        <begin position="216"/>
        <end position="245"/>
    </location>
</feature>
<dbReference type="EMBL" id="JAFIQS010000008">
    <property type="protein sequence ID" value="KAG5166063.1"/>
    <property type="molecule type" value="Genomic_DNA"/>
</dbReference>
<evidence type="ECO:0000313" key="3">
    <source>
        <dbReference type="EMBL" id="KAG5166063.1"/>
    </source>
</evidence>
<organism evidence="3">
    <name type="scientific">Psilocybe cubensis</name>
    <name type="common">Psychedelic mushroom</name>
    <name type="synonym">Stropharia cubensis</name>
    <dbReference type="NCBI Taxonomy" id="181762"/>
    <lineage>
        <taxon>Eukaryota</taxon>
        <taxon>Fungi</taxon>
        <taxon>Dikarya</taxon>
        <taxon>Basidiomycota</taxon>
        <taxon>Agaricomycotina</taxon>
        <taxon>Agaricomycetes</taxon>
        <taxon>Agaricomycetidae</taxon>
        <taxon>Agaricales</taxon>
        <taxon>Agaricineae</taxon>
        <taxon>Strophariaceae</taxon>
        <taxon>Psilocybe</taxon>
    </lineage>
</organism>
<gene>
    <name evidence="3" type="ORF">JR316_008132</name>
</gene>
<accession>A0A8H7XUT3</accession>
<evidence type="ECO:0000256" key="1">
    <source>
        <dbReference type="SAM" id="Coils"/>
    </source>
</evidence>
<comment type="caution">
    <text evidence="3">The sequence shown here is derived from an EMBL/GenBank/DDBJ whole genome shotgun (WGS) entry which is preliminary data.</text>
</comment>
<name>A0A8H7XUT3_PSICU</name>
<feature type="region of interest" description="Disordered" evidence="2">
    <location>
        <begin position="1"/>
        <end position="20"/>
    </location>
</feature>
<reference evidence="3" key="1">
    <citation type="submission" date="2021-02" db="EMBL/GenBank/DDBJ databases">
        <title>Psilocybe cubensis genome.</title>
        <authorList>
            <person name="Mckernan K.J."/>
            <person name="Crawford S."/>
            <person name="Trippe A."/>
            <person name="Kane L.T."/>
            <person name="Mclaughlin S."/>
        </authorList>
    </citation>
    <scope>NUCLEOTIDE SEQUENCE [LARGE SCALE GENOMIC DNA]</scope>
    <source>
        <strain evidence="3">MGC-MH-2018</strain>
    </source>
</reference>
<proteinExistence type="predicted"/>
<keyword evidence="1" id="KW-0175">Coiled coil</keyword>
<evidence type="ECO:0000256" key="2">
    <source>
        <dbReference type="SAM" id="MobiDB-lite"/>
    </source>
</evidence>